<dbReference type="InterPro" id="IPR018779">
    <property type="entry name" value="RecJ_C"/>
</dbReference>
<comment type="similarity">
    <text evidence="1">Belongs to the RecJ family.</text>
</comment>
<evidence type="ECO:0000256" key="1">
    <source>
        <dbReference type="ARBA" id="ARBA00005915"/>
    </source>
</evidence>
<dbReference type="EMBL" id="BJYA01000015">
    <property type="protein sequence ID" value="GEN46436.1"/>
    <property type="molecule type" value="Genomic_DNA"/>
</dbReference>
<evidence type="ECO:0000256" key="5">
    <source>
        <dbReference type="ARBA" id="ARBA00022839"/>
    </source>
</evidence>
<dbReference type="InterPro" id="IPR041122">
    <property type="entry name" value="RecJ_OB"/>
</dbReference>
<evidence type="ECO:0000256" key="4">
    <source>
        <dbReference type="ARBA" id="ARBA00022801"/>
    </source>
</evidence>
<feature type="domain" description="DHHA1" evidence="7">
    <location>
        <begin position="338"/>
        <end position="433"/>
    </location>
</feature>
<comment type="caution">
    <text evidence="10">The sequence shown here is derived from an EMBL/GenBank/DDBJ whole genome shotgun (WGS) entry which is preliminary data.</text>
</comment>
<evidence type="ECO:0000256" key="3">
    <source>
        <dbReference type="ARBA" id="ARBA00022722"/>
    </source>
</evidence>
<dbReference type="GO" id="GO:0006281">
    <property type="term" value="P:DNA repair"/>
    <property type="evidence" value="ECO:0007669"/>
    <property type="project" value="InterPro"/>
</dbReference>
<evidence type="ECO:0000259" key="7">
    <source>
        <dbReference type="Pfam" id="PF02272"/>
    </source>
</evidence>
<dbReference type="NCBIfam" id="TIGR00644">
    <property type="entry name" value="recJ"/>
    <property type="match status" value="1"/>
</dbReference>
<dbReference type="InterPro" id="IPR004610">
    <property type="entry name" value="RecJ"/>
</dbReference>
<dbReference type="GO" id="GO:0006310">
    <property type="term" value="P:DNA recombination"/>
    <property type="evidence" value="ECO:0007669"/>
    <property type="project" value="InterPro"/>
</dbReference>
<dbReference type="InterPro" id="IPR001667">
    <property type="entry name" value="DDH_dom"/>
</dbReference>
<dbReference type="InterPro" id="IPR003156">
    <property type="entry name" value="DHHA1_dom"/>
</dbReference>
<dbReference type="Proteomes" id="UP000321440">
    <property type="component" value="Unassembled WGS sequence"/>
</dbReference>
<dbReference type="Pfam" id="PF01368">
    <property type="entry name" value="DHH"/>
    <property type="match status" value="1"/>
</dbReference>
<dbReference type="RefSeq" id="WP_146817263.1">
    <property type="nucleotide sequence ID" value="NZ_BJYA01000015.1"/>
</dbReference>
<protein>
    <recommendedName>
        <fullName evidence="2">Single-stranded-DNA-specific exonuclease RecJ</fullName>
    </recommendedName>
</protein>
<dbReference type="PANTHER" id="PTHR30255">
    <property type="entry name" value="SINGLE-STRANDED-DNA-SPECIFIC EXONUCLEASE RECJ"/>
    <property type="match status" value="1"/>
</dbReference>
<dbReference type="OrthoDB" id="9809852at2"/>
<dbReference type="Pfam" id="PF02272">
    <property type="entry name" value="DHHA1"/>
    <property type="match status" value="1"/>
</dbReference>
<name>A0A511W5S0_9BACI</name>
<dbReference type="Gene3D" id="3.10.310.30">
    <property type="match status" value="1"/>
</dbReference>
<evidence type="ECO:0000256" key="2">
    <source>
        <dbReference type="ARBA" id="ARBA00019841"/>
    </source>
</evidence>
<evidence type="ECO:0000313" key="11">
    <source>
        <dbReference type="Proteomes" id="UP000321440"/>
    </source>
</evidence>
<keyword evidence="11" id="KW-1185">Reference proteome</keyword>
<dbReference type="AlphaFoldDB" id="A0A511W5S0"/>
<reference evidence="10 11" key="1">
    <citation type="submission" date="2019-07" db="EMBL/GenBank/DDBJ databases">
        <title>Whole genome shotgun sequence of Alkalibacillus haloalkaliphilus NBRC 103110.</title>
        <authorList>
            <person name="Hosoyama A."/>
            <person name="Uohara A."/>
            <person name="Ohji S."/>
            <person name="Ichikawa N."/>
        </authorList>
    </citation>
    <scope>NUCLEOTIDE SEQUENCE [LARGE SCALE GENOMIC DNA]</scope>
    <source>
        <strain evidence="10 11">NBRC 103110</strain>
    </source>
</reference>
<keyword evidence="5 10" id="KW-0269">Exonuclease</keyword>
<dbReference type="SUPFAM" id="SSF64182">
    <property type="entry name" value="DHH phosphoesterases"/>
    <property type="match status" value="1"/>
</dbReference>
<dbReference type="PANTHER" id="PTHR30255:SF2">
    <property type="entry name" value="SINGLE-STRANDED-DNA-SPECIFIC EXONUCLEASE RECJ"/>
    <property type="match status" value="1"/>
</dbReference>
<dbReference type="GO" id="GO:0003676">
    <property type="term" value="F:nucleic acid binding"/>
    <property type="evidence" value="ECO:0007669"/>
    <property type="project" value="InterPro"/>
</dbReference>
<sequence length="772" mass="87348">MLKSKMNWKSVSNNQTPQLNLSVSSVIERMLVRRGIHTQEEAEAFLYPTINDLHDPFLFEQMERVVLRIKQAIENEEKILIYGDYDADGVTATSVLVKTLSSLGAIVDYYIPNRFTEGYGPNEAAFRAVHEAGGTLIITVDNGIAAPKEAAVAKELGIDLIITDHHEEQDEIPDAYAIIHPRLSENYPFNDLAGVGVAFKLAHALLGRIPKELTGLVAIGTVADLVPLKGENRVLVKQGLSTLTHNDMPGIEAIKTIGKIEPPITTEHIGFIIGPRINAVGRLQDASLAVDLILEDDPIIAEDMAKEIDELNLERQQIVKEIAEQAFEMIEQNHKDDDVIILANEGWNPGVLGIVASRIVNKYYKPTIVLGIDRDKGIAKGSGRSIPAYDMFKEGMKVNDLFVHFGGHAQAAGMTVNLDQLDDLRKVLNEKASEILTEEDFIPNLMIEDEVNWAELDINFPQELELLAPFGMENEKPVFQLNQVKLTNIRKIGAKQNHIKLHGDIDGLTVEMIGFQMGEVADKLTLGSEVDVVGEIEVNEWNGNRKLQVKLKDLRCNQWQLFDYRGKGLTDQVKSILSSDQLLFVYFNESPTFEKEANYYHYSELTLLERQQYNKLVCLDLPESLETFEEAIQFTQFEAIYLCFNNENNHLFSFIPSREAFKTLYVTLKKHQVIKYEQKAQLAEAKNWSLGQLDFMLEVFFDLNFVKITNGDITFRNDVEFKPLEESVAYKRKQDALKVEETLYYSNFGELKEWIDSKLRLQTKEGEVVHGL</sequence>
<feature type="domain" description="DDH" evidence="6">
    <location>
        <begin position="78"/>
        <end position="221"/>
    </location>
</feature>
<keyword evidence="4" id="KW-0378">Hydrolase</keyword>
<accession>A0A511W5S0</accession>
<dbReference type="Pfam" id="PF17768">
    <property type="entry name" value="RecJ_OB"/>
    <property type="match status" value="1"/>
</dbReference>
<dbReference type="InterPro" id="IPR038763">
    <property type="entry name" value="DHH_sf"/>
</dbReference>
<organism evidence="10 11">
    <name type="scientific">Alkalibacillus haloalkaliphilus</name>
    <dbReference type="NCBI Taxonomy" id="94136"/>
    <lineage>
        <taxon>Bacteria</taxon>
        <taxon>Bacillati</taxon>
        <taxon>Bacillota</taxon>
        <taxon>Bacilli</taxon>
        <taxon>Bacillales</taxon>
        <taxon>Bacillaceae</taxon>
        <taxon>Alkalibacillus</taxon>
    </lineage>
</organism>
<keyword evidence="3" id="KW-0540">Nuclease</keyword>
<dbReference type="Gene3D" id="3.90.1640.30">
    <property type="match status" value="1"/>
</dbReference>
<dbReference type="InterPro" id="IPR051673">
    <property type="entry name" value="SSDNA_exonuclease_RecJ"/>
</dbReference>
<dbReference type="GO" id="GO:0008409">
    <property type="term" value="F:5'-3' exonuclease activity"/>
    <property type="evidence" value="ECO:0007669"/>
    <property type="project" value="InterPro"/>
</dbReference>
<proteinExistence type="inferred from homology"/>
<dbReference type="Pfam" id="PF10141">
    <property type="entry name" value="ssDNA-exonuc_C"/>
    <property type="match status" value="1"/>
</dbReference>
<evidence type="ECO:0000259" key="6">
    <source>
        <dbReference type="Pfam" id="PF01368"/>
    </source>
</evidence>
<evidence type="ECO:0000259" key="9">
    <source>
        <dbReference type="Pfam" id="PF17768"/>
    </source>
</evidence>
<evidence type="ECO:0000259" key="8">
    <source>
        <dbReference type="Pfam" id="PF10141"/>
    </source>
</evidence>
<gene>
    <name evidence="10" type="primary">recJ</name>
    <name evidence="10" type="ORF">AHA02nite_22120</name>
</gene>
<evidence type="ECO:0000313" key="10">
    <source>
        <dbReference type="EMBL" id="GEN46436.1"/>
    </source>
</evidence>
<feature type="domain" description="Single-stranded-DNA-specific exonuclease RecJ C-terminal" evidence="8">
    <location>
        <begin position="560"/>
        <end position="755"/>
    </location>
</feature>
<feature type="domain" description="RecJ OB" evidence="9">
    <location>
        <begin position="448"/>
        <end position="553"/>
    </location>
</feature>